<keyword evidence="3" id="KW-1185">Reference proteome</keyword>
<feature type="transmembrane region" description="Helical" evidence="1">
    <location>
        <begin position="235"/>
        <end position="256"/>
    </location>
</feature>
<protein>
    <submittedName>
        <fullName evidence="2">Uncharacterized protein</fullName>
    </submittedName>
</protein>
<sequence length="353" mass="38262">MDLLHALFAVGCEPSPKELFPVLAEIQSNLIASVVVDTELAELLSKFKIDPPRLSTKLAYWKEHGYCERPAGCSFEPWSSSALYNPFALGLNKLVPHIIGLLMALVPIVFSEATGSRKTVLGGDQPGLDGAVDVILTATLWILSSAAVLVIFDAATRDRIAVNALTKQVIATAKSGRLVLVAEIESLRALYRFVETLSSATMRFHVAAMEATCILVVIAAALVFATSLLNTQLESWSFFSCVAGLLAVHPLGRSLLGACEHHKLKTAGILDVLQEQRRWNMDELKTLKFKKPGSARENLIDAIDSLDSFVEEIKIKRPTIMFGFVPLTKANVVKLGGAVMAAFFSTLGRAAIK</sequence>
<gene>
    <name evidence="2" type="ORF">TeGR_g8456</name>
</gene>
<evidence type="ECO:0000256" key="1">
    <source>
        <dbReference type="SAM" id="Phobius"/>
    </source>
</evidence>
<dbReference type="EMBL" id="BRYB01001772">
    <property type="protein sequence ID" value="GMI33376.1"/>
    <property type="molecule type" value="Genomic_DNA"/>
</dbReference>
<keyword evidence="1" id="KW-0812">Transmembrane</keyword>
<comment type="caution">
    <text evidence="2">The sequence shown here is derived from an EMBL/GenBank/DDBJ whole genome shotgun (WGS) entry which is preliminary data.</text>
</comment>
<organism evidence="2 3">
    <name type="scientific">Tetraparma gracilis</name>
    <dbReference type="NCBI Taxonomy" id="2962635"/>
    <lineage>
        <taxon>Eukaryota</taxon>
        <taxon>Sar</taxon>
        <taxon>Stramenopiles</taxon>
        <taxon>Ochrophyta</taxon>
        <taxon>Bolidophyceae</taxon>
        <taxon>Parmales</taxon>
        <taxon>Triparmaceae</taxon>
        <taxon>Tetraparma</taxon>
    </lineage>
</organism>
<evidence type="ECO:0000313" key="3">
    <source>
        <dbReference type="Proteomes" id="UP001165060"/>
    </source>
</evidence>
<keyword evidence="1" id="KW-0472">Membrane</keyword>
<keyword evidence="1" id="KW-1133">Transmembrane helix</keyword>
<evidence type="ECO:0000313" key="2">
    <source>
        <dbReference type="EMBL" id="GMI33376.1"/>
    </source>
</evidence>
<feature type="transmembrane region" description="Helical" evidence="1">
    <location>
        <begin position="94"/>
        <end position="110"/>
    </location>
</feature>
<dbReference type="Proteomes" id="UP001165060">
    <property type="component" value="Unassembled WGS sequence"/>
</dbReference>
<feature type="transmembrane region" description="Helical" evidence="1">
    <location>
        <begin position="207"/>
        <end position="229"/>
    </location>
</feature>
<reference evidence="2 3" key="1">
    <citation type="journal article" date="2023" name="Commun. Biol.">
        <title>Genome analysis of Parmales, the sister group of diatoms, reveals the evolutionary specialization of diatoms from phago-mixotrophs to photoautotrophs.</title>
        <authorList>
            <person name="Ban H."/>
            <person name="Sato S."/>
            <person name="Yoshikawa S."/>
            <person name="Yamada K."/>
            <person name="Nakamura Y."/>
            <person name="Ichinomiya M."/>
            <person name="Sato N."/>
            <person name="Blanc-Mathieu R."/>
            <person name="Endo H."/>
            <person name="Kuwata A."/>
            <person name="Ogata H."/>
        </authorList>
    </citation>
    <scope>NUCLEOTIDE SEQUENCE [LARGE SCALE GENOMIC DNA]</scope>
</reference>
<feature type="transmembrane region" description="Helical" evidence="1">
    <location>
        <begin position="130"/>
        <end position="152"/>
    </location>
</feature>
<accession>A0ABQ6MVJ6</accession>
<name>A0ABQ6MVJ6_9STRA</name>
<proteinExistence type="predicted"/>